<evidence type="ECO:0000313" key="2">
    <source>
        <dbReference type="EMBL" id="NHN24277.1"/>
    </source>
</evidence>
<reference evidence="2 3" key="3">
    <citation type="submission" date="2020-02" db="EMBL/GenBank/DDBJ databases">
        <title>Flavobacterium profundi sp. nov., isolated from a deep-sea seamount.</title>
        <authorList>
            <person name="Zhang D.-C."/>
        </authorList>
    </citation>
    <scope>NUCLEOTIDE SEQUENCE [LARGE SCALE GENOMIC DNA]</scope>
    <source>
        <strain evidence="2 3">EC11</strain>
    </source>
</reference>
<name>A0ABX0IKC0_9FLAO</name>
<proteinExistence type="predicted"/>
<evidence type="ECO:0000256" key="1">
    <source>
        <dbReference type="SAM" id="SignalP"/>
    </source>
</evidence>
<protein>
    <submittedName>
        <fullName evidence="2">RHS repeat protein</fullName>
    </submittedName>
</protein>
<reference evidence="3" key="1">
    <citation type="submission" date="2019-05" db="EMBL/GenBank/DDBJ databases">
        <title>Flavobacterium profundi sp. nov., isolated from a deep-sea seamount.</title>
        <authorList>
            <person name="Zhang D.-C."/>
        </authorList>
    </citation>
    <scope>NUCLEOTIDE SEQUENCE [LARGE SCALE GENOMIC DNA]</scope>
    <source>
        <strain evidence="3">EC11</strain>
    </source>
</reference>
<dbReference type="Proteomes" id="UP000817854">
    <property type="component" value="Unassembled WGS sequence"/>
</dbReference>
<dbReference type="PROSITE" id="PS51257">
    <property type="entry name" value="PROKAR_LIPOPROTEIN"/>
    <property type="match status" value="1"/>
</dbReference>
<gene>
    <name evidence="2" type="ORF">FIA58_001200</name>
</gene>
<organism evidence="2 3">
    <name type="scientific">Flavobacterium jejuense</name>
    <dbReference type="NCBI Taxonomy" id="1544455"/>
    <lineage>
        <taxon>Bacteria</taxon>
        <taxon>Pseudomonadati</taxon>
        <taxon>Bacteroidota</taxon>
        <taxon>Flavobacteriia</taxon>
        <taxon>Flavobacteriales</taxon>
        <taxon>Flavobacteriaceae</taxon>
        <taxon>Flavobacterium</taxon>
    </lineage>
</organism>
<sequence length="299" mass="34341">MTKSILKTIAILLLLTIVSCSKDDDSDPVETPEKKLKSITSSKGVTTKTTTFNYDTSGKWISGVNRFGKNYSVSYTSNDKISSFDVENQSSGVEYLYSPAPDFSLNKIKVDTYETDLIYNNFRISDFEFFDPSLENTVNVTYDAVGRIATITNNDEQTRFSYTYDSSNRIIRVDQLGTGSPAEPYVLTSYAEYEYESHKNPVYKFFKQQMDFGQFIFSPIEIYPYFSRIFAYTDYNNIYILPEYNIKSVKEYSVNNTTQPIFDVTMSYTLENEKVMSFTTTTIYNGTTSSELTSYTYEN</sequence>
<dbReference type="RefSeq" id="WP_140959183.1">
    <property type="nucleotide sequence ID" value="NZ_VEVQ02000001.1"/>
</dbReference>
<accession>A0ABX0IKC0</accession>
<evidence type="ECO:0000313" key="3">
    <source>
        <dbReference type="Proteomes" id="UP000817854"/>
    </source>
</evidence>
<keyword evidence="1" id="KW-0732">Signal</keyword>
<keyword evidence="3" id="KW-1185">Reference proteome</keyword>
<feature type="signal peptide" evidence="1">
    <location>
        <begin position="1"/>
        <end position="22"/>
    </location>
</feature>
<reference evidence="2 3" key="2">
    <citation type="submission" date="2019-05" db="EMBL/GenBank/DDBJ databases">
        <authorList>
            <person name="Lianzixin W."/>
        </authorList>
    </citation>
    <scope>NUCLEOTIDE SEQUENCE [LARGE SCALE GENOMIC DNA]</scope>
    <source>
        <strain evidence="2 3">EC11</strain>
    </source>
</reference>
<dbReference type="EMBL" id="VEVQ02000001">
    <property type="protein sequence ID" value="NHN24277.1"/>
    <property type="molecule type" value="Genomic_DNA"/>
</dbReference>
<feature type="chain" id="PRO_5046993371" evidence="1">
    <location>
        <begin position="23"/>
        <end position="299"/>
    </location>
</feature>
<comment type="caution">
    <text evidence="2">The sequence shown here is derived from an EMBL/GenBank/DDBJ whole genome shotgun (WGS) entry which is preliminary data.</text>
</comment>